<evidence type="ECO:0000313" key="2">
    <source>
        <dbReference type="EMBL" id="EUB55015.1"/>
    </source>
</evidence>
<dbReference type="GeneID" id="36345848"/>
<keyword evidence="1" id="KW-0812">Transmembrane</keyword>
<dbReference type="RefSeq" id="XP_024346211.1">
    <property type="nucleotide sequence ID" value="XM_024499382.1"/>
</dbReference>
<dbReference type="Proteomes" id="UP000019149">
    <property type="component" value="Unassembled WGS sequence"/>
</dbReference>
<dbReference type="CTD" id="36345848"/>
<gene>
    <name evidence="2" type="ORF">EGR_10133</name>
</gene>
<accession>W6U1P4</accession>
<reference evidence="2 3" key="1">
    <citation type="journal article" date="2013" name="Nat. Genet.">
        <title>The genome of the hydatid tapeworm Echinococcus granulosus.</title>
        <authorList>
            <person name="Zheng H."/>
            <person name="Zhang W."/>
            <person name="Zhang L."/>
            <person name="Zhang Z."/>
            <person name="Li J."/>
            <person name="Lu G."/>
            <person name="Zhu Y."/>
            <person name="Wang Y."/>
            <person name="Huang Y."/>
            <person name="Liu J."/>
            <person name="Kang H."/>
            <person name="Chen J."/>
            <person name="Wang L."/>
            <person name="Chen A."/>
            <person name="Yu S."/>
            <person name="Gao Z."/>
            <person name="Jin L."/>
            <person name="Gu W."/>
            <person name="Wang Z."/>
            <person name="Zhao L."/>
            <person name="Shi B."/>
            <person name="Wen H."/>
            <person name="Lin R."/>
            <person name="Jones M.K."/>
            <person name="Brejova B."/>
            <person name="Vinar T."/>
            <person name="Zhao G."/>
            <person name="McManus D.P."/>
            <person name="Chen Z."/>
            <person name="Zhou Y."/>
            <person name="Wang S."/>
        </authorList>
    </citation>
    <scope>NUCLEOTIDE SEQUENCE [LARGE SCALE GENOMIC DNA]</scope>
</reference>
<dbReference type="KEGG" id="egl:EGR_10133"/>
<dbReference type="AlphaFoldDB" id="W6U1P4"/>
<proteinExistence type="predicted"/>
<dbReference type="EMBL" id="APAU02000192">
    <property type="protein sequence ID" value="EUB55015.1"/>
    <property type="molecule type" value="Genomic_DNA"/>
</dbReference>
<comment type="caution">
    <text evidence="2">The sequence shown here is derived from an EMBL/GenBank/DDBJ whole genome shotgun (WGS) entry which is preliminary data.</text>
</comment>
<evidence type="ECO:0000256" key="1">
    <source>
        <dbReference type="SAM" id="Phobius"/>
    </source>
</evidence>
<evidence type="ECO:0000313" key="3">
    <source>
        <dbReference type="Proteomes" id="UP000019149"/>
    </source>
</evidence>
<protein>
    <submittedName>
        <fullName evidence="2">Uncharacterized protein</fullName>
    </submittedName>
</protein>
<keyword evidence="1" id="KW-0472">Membrane</keyword>
<keyword evidence="3" id="KW-1185">Reference proteome</keyword>
<name>W6U1P4_ECHGR</name>
<keyword evidence="1" id="KW-1133">Transmembrane helix</keyword>
<feature type="transmembrane region" description="Helical" evidence="1">
    <location>
        <begin position="20"/>
        <end position="39"/>
    </location>
</feature>
<sequence>MVNHSLMALCMWEEKSRNQLLPSSAFFTVGAAAVSVTVIW</sequence>
<organism evidence="2 3">
    <name type="scientific">Echinococcus granulosus</name>
    <name type="common">Hydatid tapeworm</name>
    <dbReference type="NCBI Taxonomy" id="6210"/>
    <lineage>
        <taxon>Eukaryota</taxon>
        <taxon>Metazoa</taxon>
        <taxon>Spiralia</taxon>
        <taxon>Lophotrochozoa</taxon>
        <taxon>Platyhelminthes</taxon>
        <taxon>Cestoda</taxon>
        <taxon>Eucestoda</taxon>
        <taxon>Cyclophyllidea</taxon>
        <taxon>Taeniidae</taxon>
        <taxon>Echinococcus</taxon>
        <taxon>Echinococcus granulosus group</taxon>
    </lineage>
</organism>